<evidence type="ECO:0000256" key="9">
    <source>
        <dbReference type="SAM" id="Phobius"/>
    </source>
</evidence>
<evidence type="ECO:0000313" key="12">
    <source>
        <dbReference type="Proteomes" id="UP000440578"/>
    </source>
</evidence>
<dbReference type="Pfam" id="PF01061">
    <property type="entry name" value="ABC2_membrane"/>
    <property type="match status" value="1"/>
</dbReference>
<name>A0A6A4WQX0_AMPAM</name>
<feature type="transmembrane region" description="Helical" evidence="9">
    <location>
        <begin position="556"/>
        <end position="575"/>
    </location>
</feature>
<dbReference type="Pfam" id="PF00005">
    <property type="entry name" value="ABC_tran"/>
    <property type="match status" value="1"/>
</dbReference>
<dbReference type="PANTHER" id="PTHR48041:SF63">
    <property type="entry name" value="EARLY GENE AT 23, ISOFORM C"/>
    <property type="match status" value="1"/>
</dbReference>
<dbReference type="OrthoDB" id="66620at2759"/>
<dbReference type="AlphaFoldDB" id="A0A6A4WQX0"/>
<evidence type="ECO:0000256" key="1">
    <source>
        <dbReference type="ARBA" id="ARBA00004141"/>
    </source>
</evidence>
<evidence type="ECO:0000256" key="3">
    <source>
        <dbReference type="ARBA" id="ARBA00022448"/>
    </source>
</evidence>
<proteinExistence type="inferred from homology"/>
<reference evidence="11 12" key="1">
    <citation type="submission" date="2019-07" db="EMBL/GenBank/DDBJ databases">
        <title>Draft genome assembly of a fouling barnacle, Amphibalanus amphitrite (Darwin, 1854): The first reference genome for Thecostraca.</title>
        <authorList>
            <person name="Kim W."/>
        </authorList>
    </citation>
    <scope>NUCLEOTIDE SEQUENCE [LARGE SCALE GENOMIC DNA]</scope>
    <source>
        <strain evidence="11">SNU_AA5</strain>
        <tissue evidence="11">Soma without cirri and trophi</tissue>
    </source>
</reference>
<feature type="transmembrane region" description="Helical" evidence="9">
    <location>
        <begin position="700"/>
        <end position="721"/>
    </location>
</feature>
<dbReference type="GO" id="GO:0005886">
    <property type="term" value="C:plasma membrane"/>
    <property type="evidence" value="ECO:0007669"/>
    <property type="project" value="TreeGrafter"/>
</dbReference>
<keyword evidence="6" id="KW-0067">ATP-binding</keyword>
<dbReference type="InterPro" id="IPR027417">
    <property type="entry name" value="P-loop_NTPase"/>
</dbReference>
<keyword evidence="8 9" id="KW-0472">Membrane</keyword>
<evidence type="ECO:0000256" key="8">
    <source>
        <dbReference type="ARBA" id="ARBA00023136"/>
    </source>
</evidence>
<dbReference type="InterPro" id="IPR003439">
    <property type="entry name" value="ABC_transporter-like_ATP-bd"/>
</dbReference>
<accession>A0A6A4WQX0</accession>
<evidence type="ECO:0000313" key="11">
    <source>
        <dbReference type="EMBL" id="KAF0309677.1"/>
    </source>
</evidence>
<sequence>MVVTSAVNIDTMPRLHPLEALRSFVGRDSSKEPAQGAALVTSTNTASILKRLPEPRRPEQHCAAANEPDSCRVHFADGSCPHPCRLPRRGRRERVVIDVEAERCASEREALVTGSAHVPRAAMTTQTSNGSEAGAQFSAVGKQRPVHLQFQNVGCSAGGRQILSGISGYVRPGEVLAVMGPSGSGKTSLLNVLSGRLKPDAGDVLLNGELLNKHLKRKICYVLQEDIFFAHLTLRQTLMYTAQLRLPDRLSHAEKVAHVDHIIDTLDLTRCQHTRIGEYMKGGLSGGEKKRANIGCELLTNPALMLLDEPSTGLDSSATYSLIKNLKEYALKERKTIVLTVHQPSSQVFYMFDKLLLLCNGQTAYFGEVGNVVNHFNSLGLFIQPHYNPADFVLEQLKTTEDKLQKILAAARPNSKSQLSADTPFSSTGSLYSAPYTGGDASEPSEKDVPKCKCGQKLPWPSTINEQEELPKICKNCRNSSATDLSILIETARPGLDLEAATDQDSGTSTWSNDSHSNELEEEFFTDRWPTSFWTQFKVLTVRNFREARPRVLSRLNLILTVALALLAGLVWFQLERTEESIADFQGWIFFSTNYWMLFSLFGALFNFPSQQQVVNKERASGAYRLSAFYLSRVFGELPLLMVPPTLYFVISYPMMAGSSAVTFIQLLLLLLLNSIVAESVGVFFGVACMDFQVGNTVGAIFTCGTQLFGGFLSTHIPSWLGWMRYLSMVFYAYQNMQIVEFTNGAPFRTPSSWRVWTDGATFVPPEELLSRRGGELPFWANLSALFAFMVVFRVLGYVVLRFFRTPTH</sequence>
<evidence type="ECO:0000256" key="6">
    <source>
        <dbReference type="ARBA" id="ARBA00022840"/>
    </source>
</evidence>
<dbReference type="InterPro" id="IPR003593">
    <property type="entry name" value="AAA+_ATPase"/>
</dbReference>
<comment type="subcellular location">
    <subcellularLocation>
        <location evidence="1">Membrane</location>
        <topology evidence="1">Multi-pass membrane protein</topology>
    </subcellularLocation>
</comment>
<dbReference type="GO" id="GO:0005524">
    <property type="term" value="F:ATP binding"/>
    <property type="evidence" value="ECO:0007669"/>
    <property type="project" value="UniProtKB-KW"/>
</dbReference>
<dbReference type="GO" id="GO:0140359">
    <property type="term" value="F:ABC-type transporter activity"/>
    <property type="evidence" value="ECO:0007669"/>
    <property type="project" value="InterPro"/>
</dbReference>
<dbReference type="Gene3D" id="3.40.50.300">
    <property type="entry name" value="P-loop containing nucleotide triphosphate hydrolases"/>
    <property type="match status" value="1"/>
</dbReference>
<dbReference type="InterPro" id="IPR050352">
    <property type="entry name" value="ABCG_transporters"/>
</dbReference>
<feature type="transmembrane region" description="Helical" evidence="9">
    <location>
        <begin position="629"/>
        <end position="651"/>
    </location>
</feature>
<dbReference type="SUPFAM" id="SSF52540">
    <property type="entry name" value="P-loop containing nucleoside triphosphate hydrolases"/>
    <property type="match status" value="1"/>
</dbReference>
<comment type="caution">
    <text evidence="11">The sequence shown here is derived from an EMBL/GenBank/DDBJ whole genome shotgun (WGS) entry which is preliminary data.</text>
</comment>
<dbReference type="PROSITE" id="PS00211">
    <property type="entry name" value="ABC_TRANSPORTER_1"/>
    <property type="match status" value="1"/>
</dbReference>
<keyword evidence="5" id="KW-0547">Nucleotide-binding</keyword>
<dbReference type="InterPro" id="IPR017871">
    <property type="entry name" value="ABC_transporter-like_CS"/>
</dbReference>
<dbReference type="CDD" id="cd03213">
    <property type="entry name" value="ABCG_EPDR"/>
    <property type="match status" value="1"/>
</dbReference>
<organism evidence="11 12">
    <name type="scientific">Amphibalanus amphitrite</name>
    <name type="common">Striped barnacle</name>
    <name type="synonym">Balanus amphitrite</name>
    <dbReference type="NCBI Taxonomy" id="1232801"/>
    <lineage>
        <taxon>Eukaryota</taxon>
        <taxon>Metazoa</taxon>
        <taxon>Ecdysozoa</taxon>
        <taxon>Arthropoda</taxon>
        <taxon>Crustacea</taxon>
        <taxon>Multicrustacea</taxon>
        <taxon>Cirripedia</taxon>
        <taxon>Thoracica</taxon>
        <taxon>Thoracicalcarea</taxon>
        <taxon>Balanomorpha</taxon>
        <taxon>Balanoidea</taxon>
        <taxon>Balanidae</taxon>
        <taxon>Amphibalaninae</taxon>
        <taxon>Amphibalanus</taxon>
    </lineage>
</organism>
<dbReference type="InterPro" id="IPR043926">
    <property type="entry name" value="ABCG_dom"/>
</dbReference>
<feature type="domain" description="ABC transporter" evidence="10">
    <location>
        <begin position="148"/>
        <end position="385"/>
    </location>
</feature>
<feature type="transmembrane region" description="Helical" evidence="9">
    <location>
        <begin position="779"/>
        <end position="801"/>
    </location>
</feature>
<keyword evidence="12" id="KW-1185">Reference proteome</keyword>
<dbReference type="GO" id="GO:0016887">
    <property type="term" value="F:ATP hydrolysis activity"/>
    <property type="evidence" value="ECO:0007669"/>
    <property type="project" value="InterPro"/>
</dbReference>
<dbReference type="EMBL" id="VIIS01000383">
    <property type="protein sequence ID" value="KAF0309677.1"/>
    <property type="molecule type" value="Genomic_DNA"/>
</dbReference>
<evidence type="ECO:0000256" key="5">
    <source>
        <dbReference type="ARBA" id="ARBA00022741"/>
    </source>
</evidence>
<keyword evidence="7 9" id="KW-1133">Transmembrane helix</keyword>
<feature type="transmembrane region" description="Helical" evidence="9">
    <location>
        <begin position="587"/>
        <end position="608"/>
    </location>
</feature>
<dbReference type="Pfam" id="PF19055">
    <property type="entry name" value="ABC2_membrane_7"/>
    <property type="match status" value="1"/>
</dbReference>
<feature type="transmembrane region" description="Helical" evidence="9">
    <location>
        <begin position="663"/>
        <end position="688"/>
    </location>
</feature>
<gene>
    <name evidence="11" type="primary">ABCG26</name>
    <name evidence="11" type="ORF">FJT64_019259</name>
</gene>
<dbReference type="PANTHER" id="PTHR48041">
    <property type="entry name" value="ABC TRANSPORTER G FAMILY MEMBER 28"/>
    <property type="match status" value="1"/>
</dbReference>
<comment type="similarity">
    <text evidence="2">Belongs to the ABC transporter superfamily. ABCG family. Eye pigment precursor importer (TC 3.A.1.204) subfamily.</text>
</comment>
<evidence type="ECO:0000259" key="10">
    <source>
        <dbReference type="PROSITE" id="PS50893"/>
    </source>
</evidence>
<dbReference type="Proteomes" id="UP000440578">
    <property type="component" value="Unassembled WGS sequence"/>
</dbReference>
<keyword evidence="4 9" id="KW-0812">Transmembrane</keyword>
<evidence type="ECO:0000256" key="4">
    <source>
        <dbReference type="ARBA" id="ARBA00022692"/>
    </source>
</evidence>
<dbReference type="SMART" id="SM00382">
    <property type="entry name" value="AAA"/>
    <property type="match status" value="1"/>
</dbReference>
<evidence type="ECO:0000256" key="7">
    <source>
        <dbReference type="ARBA" id="ARBA00022989"/>
    </source>
</evidence>
<dbReference type="PROSITE" id="PS50893">
    <property type="entry name" value="ABC_TRANSPORTER_2"/>
    <property type="match status" value="1"/>
</dbReference>
<keyword evidence="3" id="KW-0813">Transport</keyword>
<evidence type="ECO:0000256" key="2">
    <source>
        <dbReference type="ARBA" id="ARBA00005814"/>
    </source>
</evidence>
<dbReference type="InterPro" id="IPR013525">
    <property type="entry name" value="ABC2_TM"/>
</dbReference>
<dbReference type="FunFam" id="3.40.50.300:FF:001276">
    <property type="entry name" value="Uncharacterized protein, isoform A"/>
    <property type="match status" value="1"/>
</dbReference>
<protein>
    <submittedName>
        <fullName evidence="11">ABC transporter G family member 26</fullName>
    </submittedName>
</protein>